<feature type="non-terminal residue" evidence="2">
    <location>
        <position position="246"/>
    </location>
</feature>
<reference evidence="2" key="1">
    <citation type="journal article" date="2020" name="Fungal Divers.">
        <title>Resolving the Mortierellaceae phylogeny through synthesis of multi-gene phylogenetics and phylogenomics.</title>
        <authorList>
            <person name="Vandepol N."/>
            <person name="Liber J."/>
            <person name="Desiro A."/>
            <person name="Na H."/>
            <person name="Kennedy M."/>
            <person name="Barry K."/>
            <person name="Grigoriev I.V."/>
            <person name="Miller A.N."/>
            <person name="O'Donnell K."/>
            <person name="Stajich J.E."/>
            <person name="Bonito G."/>
        </authorList>
    </citation>
    <scope>NUCLEOTIDE SEQUENCE</scope>
    <source>
        <strain evidence="2">REB-010B</strain>
    </source>
</reference>
<dbReference type="OrthoDB" id="2440414at2759"/>
<feature type="transmembrane region" description="Helical" evidence="1">
    <location>
        <begin position="185"/>
        <end position="208"/>
    </location>
</feature>
<name>A0A9P6UIC1_9FUNG</name>
<sequence length="246" mass="29131">MRLFPEEASGCMSRIAYIQAKDRSFILDNHIISHPPRWRFQFWKAEEKILLCNTEEPIMQLHVTPTKPDASNDRFTLPVFMASFDALWFYHSDERDAEHKERVKNKRLSRHVTTRNGLKTSVATALTKKKKMSRWTTFMYMLRLKLRLRNKTFVECYDFNLEFFDNPAIAALVAYKWNTIGFRYWLVRFIFQCLYYILTIVAAILQVYLSNAKVLFGVFVAIIVMAAVFIWLEILQAVQGWNKYKG</sequence>
<evidence type="ECO:0000313" key="2">
    <source>
        <dbReference type="EMBL" id="KAG0301668.1"/>
    </source>
</evidence>
<keyword evidence="1" id="KW-0812">Transmembrane</keyword>
<dbReference type="AlphaFoldDB" id="A0A9P6UIC1"/>
<evidence type="ECO:0000313" key="3">
    <source>
        <dbReference type="Proteomes" id="UP000738325"/>
    </source>
</evidence>
<evidence type="ECO:0000256" key="1">
    <source>
        <dbReference type="SAM" id="Phobius"/>
    </source>
</evidence>
<protein>
    <submittedName>
        <fullName evidence="2">Uncharacterized protein</fullName>
    </submittedName>
</protein>
<accession>A0A9P6UIC1</accession>
<keyword evidence="1" id="KW-0472">Membrane</keyword>
<organism evidence="2 3">
    <name type="scientific">Dissophora globulifera</name>
    <dbReference type="NCBI Taxonomy" id="979702"/>
    <lineage>
        <taxon>Eukaryota</taxon>
        <taxon>Fungi</taxon>
        <taxon>Fungi incertae sedis</taxon>
        <taxon>Mucoromycota</taxon>
        <taxon>Mortierellomycotina</taxon>
        <taxon>Mortierellomycetes</taxon>
        <taxon>Mortierellales</taxon>
        <taxon>Mortierellaceae</taxon>
        <taxon>Dissophora</taxon>
    </lineage>
</organism>
<proteinExistence type="predicted"/>
<keyword evidence="1" id="KW-1133">Transmembrane helix</keyword>
<comment type="caution">
    <text evidence="2">The sequence shown here is derived from an EMBL/GenBank/DDBJ whole genome shotgun (WGS) entry which is preliminary data.</text>
</comment>
<gene>
    <name evidence="2" type="ORF">BGZ99_003357</name>
</gene>
<keyword evidence="3" id="KW-1185">Reference proteome</keyword>
<feature type="transmembrane region" description="Helical" evidence="1">
    <location>
        <begin position="214"/>
        <end position="235"/>
    </location>
</feature>
<dbReference type="EMBL" id="JAAAIP010002122">
    <property type="protein sequence ID" value="KAG0301668.1"/>
    <property type="molecule type" value="Genomic_DNA"/>
</dbReference>
<dbReference type="Proteomes" id="UP000738325">
    <property type="component" value="Unassembled WGS sequence"/>
</dbReference>